<dbReference type="VEuPathDB" id="VectorBase:ASIC002033"/>
<dbReference type="EMBL" id="KE524498">
    <property type="protein sequence ID" value="KFB35403.1"/>
    <property type="molecule type" value="Genomic_DNA"/>
</dbReference>
<sequence length="118" mass="12609">MQQGRDSKRVYIQSNALFPFRSYGGIVLMRQVRPSGGSDSMRAAIRGSGSGEDIMIAPDSCFYSRSIASFTTCPRCADLGGSPGFEGCPSATSGVDGFGWYSRIRFLTPSDNAASDET</sequence>
<evidence type="ECO:0000313" key="1">
    <source>
        <dbReference type="EMBL" id="KFB35403.1"/>
    </source>
</evidence>
<protein>
    <submittedName>
        <fullName evidence="1 2">Short-chain dehydrogenase/reductase SDR</fullName>
    </submittedName>
</protein>
<name>A0A084VBQ9_ANOSI</name>
<dbReference type="Proteomes" id="UP000030765">
    <property type="component" value="Unassembled WGS sequence"/>
</dbReference>
<dbReference type="AlphaFoldDB" id="A0A084VBQ9"/>
<dbReference type="EMBL" id="ATLV01009030">
    <property type="status" value="NOT_ANNOTATED_CDS"/>
    <property type="molecule type" value="Genomic_DNA"/>
</dbReference>
<evidence type="ECO:0000313" key="2">
    <source>
        <dbReference type="EnsemblMetazoa" id="ASIC002033-PA"/>
    </source>
</evidence>
<proteinExistence type="predicted"/>
<accession>A0A084VBQ9</accession>
<gene>
    <name evidence="1" type="ORF">ZHAS_00002033</name>
</gene>
<keyword evidence="3" id="KW-1185">Reference proteome</keyword>
<reference evidence="2" key="2">
    <citation type="submission" date="2020-05" db="UniProtKB">
        <authorList>
            <consortium name="EnsemblMetazoa"/>
        </authorList>
    </citation>
    <scope>IDENTIFICATION</scope>
</reference>
<dbReference type="EnsemblMetazoa" id="ASIC002033-RA">
    <property type="protein sequence ID" value="ASIC002033-PA"/>
    <property type="gene ID" value="ASIC002033"/>
</dbReference>
<evidence type="ECO:0000313" key="3">
    <source>
        <dbReference type="Proteomes" id="UP000030765"/>
    </source>
</evidence>
<organism evidence="1">
    <name type="scientific">Anopheles sinensis</name>
    <name type="common">Mosquito</name>
    <dbReference type="NCBI Taxonomy" id="74873"/>
    <lineage>
        <taxon>Eukaryota</taxon>
        <taxon>Metazoa</taxon>
        <taxon>Ecdysozoa</taxon>
        <taxon>Arthropoda</taxon>
        <taxon>Hexapoda</taxon>
        <taxon>Insecta</taxon>
        <taxon>Pterygota</taxon>
        <taxon>Neoptera</taxon>
        <taxon>Endopterygota</taxon>
        <taxon>Diptera</taxon>
        <taxon>Nematocera</taxon>
        <taxon>Culicoidea</taxon>
        <taxon>Culicidae</taxon>
        <taxon>Anophelinae</taxon>
        <taxon>Anopheles</taxon>
    </lineage>
</organism>
<reference evidence="1 3" key="1">
    <citation type="journal article" date="2014" name="BMC Genomics">
        <title>Genome sequence of Anopheles sinensis provides insight into genetics basis of mosquito competence for malaria parasites.</title>
        <authorList>
            <person name="Zhou D."/>
            <person name="Zhang D."/>
            <person name="Ding G."/>
            <person name="Shi L."/>
            <person name="Hou Q."/>
            <person name="Ye Y."/>
            <person name="Xu Y."/>
            <person name="Zhou H."/>
            <person name="Xiong C."/>
            <person name="Li S."/>
            <person name="Yu J."/>
            <person name="Hong S."/>
            <person name="Yu X."/>
            <person name="Zou P."/>
            <person name="Chen C."/>
            <person name="Chang X."/>
            <person name="Wang W."/>
            <person name="Lv Y."/>
            <person name="Sun Y."/>
            <person name="Ma L."/>
            <person name="Shen B."/>
            <person name="Zhu C."/>
        </authorList>
    </citation>
    <scope>NUCLEOTIDE SEQUENCE [LARGE SCALE GENOMIC DNA]</scope>
</reference>